<accession>A0ABY4HBV0</accession>
<evidence type="ECO:0000313" key="2">
    <source>
        <dbReference type="Proteomes" id="UP000830326"/>
    </source>
</evidence>
<dbReference type="Proteomes" id="UP000830326">
    <property type="component" value="Chromosome"/>
</dbReference>
<dbReference type="RefSeq" id="WP_245032826.1">
    <property type="nucleotide sequence ID" value="NZ_CP095075.1"/>
</dbReference>
<name>A0ABY4HBV0_9BACI</name>
<evidence type="ECO:0000313" key="1">
    <source>
        <dbReference type="EMBL" id="UOR12194.1"/>
    </source>
</evidence>
<proteinExistence type="predicted"/>
<keyword evidence="2" id="KW-1185">Reference proteome</keyword>
<protein>
    <submittedName>
        <fullName evidence="1">Uncharacterized protein</fullName>
    </submittedName>
</protein>
<reference evidence="1" key="1">
    <citation type="submission" date="2022-04" db="EMBL/GenBank/DDBJ databases">
        <title>Halobacillus sp. isolated from saltern.</title>
        <authorList>
            <person name="Won M."/>
            <person name="Lee C.-M."/>
            <person name="Woen H.-Y."/>
            <person name="Kwon S.-W."/>
        </authorList>
    </citation>
    <scope>NUCLEOTIDE SEQUENCE</scope>
    <source>
        <strain evidence="1">SSHM10-5</strain>
    </source>
</reference>
<dbReference type="EMBL" id="CP095075">
    <property type="protein sequence ID" value="UOR12194.1"/>
    <property type="molecule type" value="Genomic_DNA"/>
</dbReference>
<organism evidence="1 2">
    <name type="scientific">Halobacillus amylolyticus</name>
    <dbReference type="NCBI Taxonomy" id="2932259"/>
    <lineage>
        <taxon>Bacteria</taxon>
        <taxon>Bacillati</taxon>
        <taxon>Bacillota</taxon>
        <taxon>Bacilli</taxon>
        <taxon>Bacillales</taxon>
        <taxon>Bacillaceae</taxon>
        <taxon>Halobacillus</taxon>
    </lineage>
</organism>
<gene>
    <name evidence="1" type="ORF">MUO15_01250</name>
</gene>
<sequence>MGECWKLDNNNYALYVENLEVLRSIRRYYKDFELMATYEKKGKVFAEQYRVPLHKKRVAKRLAKKACN</sequence>